<feature type="domain" description="WAP" evidence="1">
    <location>
        <begin position="29"/>
        <end position="74"/>
    </location>
</feature>
<dbReference type="PROSITE" id="PS51390">
    <property type="entry name" value="WAP"/>
    <property type="match status" value="2"/>
</dbReference>
<sequence>MCSNDYDCPKDNKCCSNGCGHACKQPVRPLQKPGKCPALRKGVMGICVHLCKDDYDCPNDLKCCSTGCGHTCIN</sequence>
<dbReference type="InterPro" id="IPR036645">
    <property type="entry name" value="Elafin-like_sf"/>
</dbReference>
<dbReference type="PANTHER" id="PTHR19441">
    <property type="entry name" value="WHEY ACDIC PROTEIN WAP"/>
    <property type="match status" value="1"/>
</dbReference>
<dbReference type="Pfam" id="PF00095">
    <property type="entry name" value="WAP"/>
    <property type="match status" value="2"/>
</dbReference>
<dbReference type="PANTHER" id="PTHR19441:SF95">
    <property type="entry name" value="PERLWAPIN ISOFORM X1"/>
    <property type="match status" value="1"/>
</dbReference>
<evidence type="ECO:0000313" key="2">
    <source>
        <dbReference type="EMBL" id="KAK2142113.1"/>
    </source>
</evidence>
<dbReference type="InterPro" id="IPR050514">
    <property type="entry name" value="WAP_four-disulfide_core"/>
</dbReference>
<dbReference type="Gene3D" id="4.10.75.10">
    <property type="entry name" value="Elafin-like"/>
    <property type="match status" value="2"/>
</dbReference>
<dbReference type="InterPro" id="IPR008197">
    <property type="entry name" value="WAP_dom"/>
</dbReference>
<dbReference type="SMART" id="SM00217">
    <property type="entry name" value="WAP"/>
    <property type="match status" value="2"/>
</dbReference>
<accession>A0AAD9IX09</accession>
<feature type="non-terminal residue" evidence="2">
    <location>
        <position position="1"/>
    </location>
</feature>
<feature type="domain" description="WAP" evidence="1">
    <location>
        <begin position="1"/>
        <end position="27"/>
    </location>
</feature>
<dbReference type="AlphaFoldDB" id="A0AAD9IX09"/>
<name>A0AAD9IX09_9ANNE</name>
<dbReference type="EMBL" id="JAODUP010000995">
    <property type="protein sequence ID" value="KAK2142113.1"/>
    <property type="molecule type" value="Genomic_DNA"/>
</dbReference>
<organism evidence="2 3">
    <name type="scientific">Paralvinella palmiformis</name>
    <dbReference type="NCBI Taxonomy" id="53620"/>
    <lineage>
        <taxon>Eukaryota</taxon>
        <taxon>Metazoa</taxon>
        <taxon>Spiralia</taxon>
        <taxon>Lophotrochozoa</taxon>
        <taxon>Annelida</taxon>
        <taxon>Polychaeta</taxon>
        <taxon>Sedentaria</taxon>
        <taxon>Canalipalpata</taxon>
        <taxon>Terebellida</taxon>
        <taxon>Terebelliformia</taxon>
        <taxon>Alvinellidae</taxon>
        <taxon>Paralvinella</taxon>
    </lineage>
</organism>
<dbReference type="Proteomes" id="UP001208570">
    <property type="component" value="Unassembled WGS sequence"/>
</dbReference>
<gene>
    <name evidence="2" type="ORF">LSH36_995g01050</name>
</gene>
<proteinExistence type="predicted"/>
<dbReference type="SUPFAM" id="SSF57256">
    <property type="entry name" value="Elafin-like"/>
    <property type="match status" value="2"/>
</dbReference>
<comment type="caution">
    <text evidence="2">The sequence shown here is derived from an EMBL/GenBank/DDBJ whole genome shotgun (WGS) entry which is preliminary data.</text>
</comment>
<dbReference type="GO" id="GO:0005615">
    <property type="term" value="C:extracellular space"/>
    <property type="evidence" value="ECO:0007669"/>
    <property type="project" value="TreeGrafter"/>
</dbReference>
<dbReference type="GO" id="GO:0004867">
    <property type="term" value="F:serine-type endopeptidase inhibitor activity"/>
    <property type="evidence" value="ECO:0007669"/>
    <property type="project" value="TreeGrafter"/>
</dbReference>
<protein>
    <recommendedName>
        <fullName evidence="1">WAP domain-containing protein</fullName>
    </recommendedName>
</protein>
<dbReference type="FunFam" id="4.10.75.10:FF:000001">
    <property type="entry name" value="Anosmin 1"/>
    <property type="match status" value="1"/>
</dbReference>
<evidence type="ECO:0000313" key="3">
    <source>
        <dbReference type="Proteomes" id="UP001208570"/>
    </source>
</evidence>
<reference evidence="2" key="1">
    <citation type="journal article" date="2023" name="Mol. Biol. Evol.">
        <title>Third-Generation Sequencing Reveals the Adaptive Role of the Epigenome in Three Deep-Sea Polychaetes.</title>
        <authorList>
            <person name="Perez M."/>
            <person name="Aroh O."/>
            <person name="Sun Y."/>
            <person name="Lan Y."/>
            <person name="Juniper S.K."/>
            <person name="Young C.R."/>
            <person name="Angers B."/>
            <person name="Qian P.Y."/>
        </authorList>
    </citation>
    <scope>NUCLEOTIDE SEQUENCE</scope>
    <source>
        <strain evidence="2">P08H-3</strain>
    </source>
</reference>
<dbReference type="PRINTS" id="PR00003">
    <property type="entry name" value="4DISULPHCORE"/>
</dbReference>
<evidence type="ECO:0000259" key="1">
    <source>
        <dbReference type="PROSITE" id="PS51390"/>
    </source>
</evidence>
<keyword evidence="3" id="KW-1185">Reference proteome</keyword>